<gene>
    <name evidence="2" type="ORF">AB8B28_10325</name>
</gene>
<organism evidence="2">
    <name type="scientific">Leptotrichia alba</name>
    <dbReference type="NCBI Taxonomy" id="3239304"/>
    <lineage>
        <taxon>Bacteria</taxon>
        <taxon>Fusobacteriati</taxon>
        <taxon>Fusobacteriota</taxon>
        <taxon>Fusobacteriia</taxon>
        <taxon>Fusobacteriales</taxon>
        <taxon>Leptotrichiaceae</taxon>
        <taxon>Leptotrichia</taxon>
    </lineage>
</organism>
<reference evidence="2" key="1">
    <citation type="submission" date="2024-07" db="EMBL/GenBank/DDBJ databases">
        <authorList>
            <person name="Li X.-J."/>
            <person name="Wang X."/>
        </authorList>
    </citation>
    <scope>NUCLEOTIDE SEQUENCE</scope>
    <source>
        <strain evidence="2">HSP-536</strain>
    </source>
</reference>
<protein>
    <submittedName>
        <fullName evidence="2">Uncharacterized protein</fullName>
    </submittedName>
</protein>
<proteinExistence type="predicted"/>
<feature type="chain" id="PRO_5044317527" evidence="1">
    <location>
        <begin position="20"/>
        <end position="215"/>
    </location>
</feature>
<evidence type="ECO:0000256" key="1">
    <source>
        <dbReference type="SAM" id="SignalP"/>
    </source>
</evidence>
<sequence>MKKFILTAVIIISSTISFSNNLPNIQKETAENINSTEKNSEMDNIIGEWRNYWTFIKITKQGNDYYIQKADMDKDYFYNQVVITKKFANAPAFVQKIENHSVFEGLTPVIISKPEKLTLDKNGFYTFEHDGKYEKDNKIYWGLSKYSQDDYNYDRLGEYGEYRPGEKEFYKGLKVGDVVLKDYFDDENRTFTRWNYRPLNDKDREILKTLTIINQ</sequence>
<dbReference type="KEGG" id="lala:AB8B28_10325"/>
<dbReference type="AlphaFoldDB" id="A0AB39V3J2"/>
<keyword evidence="1" id="KW-0732">Signal</keyword>
<feature type="signal peptide" evidence="1">
    <location>
        <begin position="1"/>
        <end position="19"/>
    </location>
</feature>
<dbReference type="RefSeq" id="WP_369715655.1">
    <property type="nucleotide sequence ID" value="NZ_CP165647.1"/>
</dbReference>
<dbReference type="EMBL" id="CP165647">
    <property type="protein sequence ID" value="XDU62026.1"/>
    <property type="molecule type" value="Genomic_DNA"/>
</dbReference>
<evidence type="ECO:0000313" key="2">
    <source>
        <dbReference type="EMBL" id="XDU62026.1"/>
    </source>
</evidence>
<name>A0AB39V3J2_9FUSO</name>
<accession>A0AB39V3J2</accession>